<proteinExistence type="predicted"/>
<dbReference type="EMBL" id="FNLC01000001">
    <property type="protein sequence ID" value="SDQ32161.1"/>
    <property type="molecule type" value="Genomic_DNA"/>
</dbReference>
<sequence>MPRLTRRHALHAGVVSSLALAGCTDSIDRIPVVGGGEIDDVVDEQDGPVTLERVDGDSIEEHPVVDTDRELTLLYFFATWCEPCAPQNEELADVEAAIGDDVAMHAISPESDTDLVADYWADSPSSFPALVDPDAAVMEYFSVRGYPSLVLVDSSGRVLWEPGDERENLAIGTVPADVILEQLE</sequence>
<accession>A0A1H0ZY37</accession>
<evidence type="ECO:0000259" key="1">
    <source>
        <dbReference type="PROSITE" id="PS51352"/>
    </source>
</evidence>
<dbReference type="GO" id="GO:0016853">
    <property type="term" value="F:isomerase activity"/>
    <property type="evidence" value="ECO:0007669"/>
    <property type="project" value="UniProtKB-KW"/>
</dbReference>
<dbReference type="InterPro" id="IPR017937">
    <property type="entry name" value="Thioredoxin_CS"/>
</dbReference>
<dbReference type="Gene3D" id="3.40.30.10">
    <property type="entry name" value="Glutaredoxin"/>
    <property type="match status" value="1"/>
</dbReference>
<evidence type="ECO:0000313" key="2">
    <source>
        <dbReference type="EMBL" id="SDQ32161.1"/>
    </source>
</evidence>
<dbReference type="Proteomes" id="UP000198848">
    <property type="component" value="Unassembled WGS sequence"/>
</dbReference>
<dbReference type="AlphaFoldDB" id="A0A1H0ZY37"/>
<dbReference type="GO" id="GO:0016209">
    <property type="term" value="F:antioxidant activity"/>
    <property type="evidence" value="ECO:0007669"/>
    <property type="project" value="InterPro"/>
</dbReference>
<dbReference type="PROSITE" id="PS51257">
    <property type="entry name" value="PROKAR_LIPOPROTEIN"/>
    <property type="match status" value="1"/>
</dbReference>
<dbReference type="STRING" id="1095778.SAMN04489842_0476"/>
<keyword evidence="3" id="KW-1185">Reference proteome</keyword>
<dbReference type="RefSeq" id="WP_090376773.1">
    <property type="nucleotide sequence ID" value="NZ_FNLC01000001.1"/>
</dbReference>
<dbReference type="OrthoDB" id="379404at2157"/>
<dbReference type="CDD" id="cd02966">
    <property type="entry name" value="TlpA_like_family"/>
    <property type="match status" value="1"/>
</dbReference>
<keyword evidence="2" id="KW-0413">Isomerase</keyword>
<reference evidence="3" key="1">
    <citation type="submission" date="2016-10" db="EMBL/GenBank/DDBJ databases">
        <authorList>
            <person name="Varghese N."/>
            <person name="Submissions S."/>
        </authorList>
    </citation>
    <scope>NUCLEOTIDE SEQUENCE [LARGE SCALE GENOMIC DNA]</scope>
    <source>
        <strain evidence="3">DSM 24767</strain>
    </source>
</reference>
<dbReference type="InterPro" id="IPR050553">
    <property type="entry name" value="Thioredoxin_ResA/DsbE_sf"/>
</dbReference>
<dbReference type="InterPro" id="IPR013766">
    <property type="entry name" value="Thioredoxin_domain"/>
</dbReference>
<dbReference type="PANTHER" id="PTHR42852">
    <property type="entry name" value="THIOL:DISULFIDE INTERCHANGE PROTEIN DSBE"/>
    <property type="match status" value="1"/>
</dbReference>
<dbReference type="PANTHER" id="PTHR42852:SF13">
    <property type="entry name" value="PROTEIN DIPZ"/>
    <property type="match status" value="1"/>
</dbReference>
<dbReference type="InterPro" id="IPR036249">
    <property type="entry name" value="Thioredoxin-like_sf"/>
</dbReference>
<dbReference type="PROSITE" id="PS51352">
    <property type="entry name" value="THIOREDOXIN_2"/>
    <property type="match status" value="1"/>
</dbReference>
<dbReference type="InterPro" id="IPR000866">
    <property type="entry name" value="AhpC/TSA"/>
</dbReference>
<dbReference type="GO" id="GO:0016491">
    <property type="term" value="F:oxidoreductase activity"/>
    <property type="evidence" value="ECO:0007669"/>
    <property type="project" value="InterPro"/>
</dbReference>
<dbReference type="Pfam" id="PF00578">
    <property type="entry name" value="AhpC-TSA"/>
    <property type="match status" value="1"/>
</dbReference>
<organism evidence="2 3">
    <name type="scientific">Natronobacterium texcoconense</name>
    <dbReference type="NCBI Taxonomy" id="1095778"/>
    <lineage>
        <taxon>Archaea</taxon>
        <taxon>Methanobacteriati</taxon>
        <taxon>Methanobacteriota</taxon>
        <taxon>Stenosarchaea group</taxon>
        <taxon>Halobacteria</taxon>
        <taxon>Halobacteriales</taxon>
        <taxon>Natrialbaceae</taxon>
        <taxon>Natronobacterium</taxon>
    </lineage>
</organism>
<dbReference type="SUPFAM" id="SSF52833">
    <property type="entry name" value="Thioredoxin-like"/>
    <property type="match status" value="1"/>
</dbReference>
<dbReference type="PROSITE" id="PS00194">
    <property type="entry name" value="THIOREDOXIN_1"/>
    <property type="match status" value="1"/>
</dbReference>
<evidence type="ECO:0000313" key="3">
    <source>
        <dbReference type="Proteomes" id="UP000198848"/>
    </source>
</evidence>
<feature type="domain" description="Thioredoxin" evidence="1">
    <location>
        <begin position="40"/>
        <end position="184"/>
    </location>
</feature>
<protein>
    <submittedName>
        <fullName evidence="2">Thiol-disulfide isomerase or thioredoxin</fullName>
    </submittedName>
</protein>
<name>A0A1H0ZY37_NATTX</name>
<gene>
    <name evidence="2" type="ORF">SAMN04489842_0476</name>
</gene>